<name>A0A7V5PPR0_CALAY</name>
<evidence type="ECO:0000256" key="2">
    <source>
        <dbReference type="ARBA" id="ARBA00005811"/>
    </source>
</evidence>
<feature type="transmembrane region" description="Helical" evidence="8">
    <location>
        <begin position="13"/>
        <end position="31"/>
    </location>
</feature>
<keyword evidence="6 8" id="KW-0472">Membrane</keyword>
<dbReference type="GO" id="GO:0015031">
    <property type="term" value="P:protein transport"/>
    <property type="evidence" value="ECO:0007669"/>
    <property type="project" value="UniProtKB-KW"/>
</dbReference>
<evidence type="ECO:0000256" key="1">
    <source>
        <dbReference type="ARBA" id="ARBA00004162"/>
    </source>
</evidence>
<dbReference type="AlphaFoldDB" id="A0A7V5PPR0"/>
<keyword evidence="5 8" id="KW-1133">Transmembrane helix</keyword>
<evidence type="ECO:0000313" key="9">
    <source>
        <dbReference type="EMBL" id="HHJ52953.1"/>
    </source>
</evidence>
<evidence type="ECO:0000256" key="6">
    <source>
        <dbReference type="ARBA" id="ARBA00023136"/>
    </source>
</evidence>
<organism evidence="9">
    <name type="scientific">Caldithrix abyssi</name>
    <dbReference type="NCBI Taxonomy" id="187145"/>
    <lineage>
        <taxon>Bacteria</taxon>
        <taxon>Pseudomonadati</taxon>
        <taxon>Calditrichota</taxon>
        <taxon>Calditrichia</taxon>
        <taxon>Calditrichales</taxon>
        <taxon>Calditrichaceae</taxon>
        <taxon>Caldithrix</taxon>
    </lineage>
</organism>
<dbReference type="EMBL" id="DROD01000475">
    <property type="protein sequence ID" value="HHJ52953.1"/>
    <property type="molecule type" value="Genomic_DNA"/>
</dbReference>
<keyword evidence="7" id="KW-0813">Transport</keyword>
<comment type="subcellular location">
    <subcellularLocation>
        <location evidence="1">Cell membrane</location>
        <topology evidence="1">Single-pass membrane protein</topology>
    </subcellularLocation>
    <subcellularLocation>
        <location evidence="7">Cell membrane</location>
        <topology evidence="7">Single-pass type II membrane protein</topology>
    </subcellularLocation>
</comment>
<reference evidence="9" key="1">
    <citation type="journal article" date="2020" name="mSystems">
        <title>Genome- and Community-Level Interaction Insights into Carbon Utilization and Element Cycling Functions of Hydrothermarchaeota in Hydrothermal Sediment.</title>
        <authorList>
            <person name="Zhou Z."/>
            <person name="Liu Y."/>
            <person name="Xu W."/>
            <person name="Pan J."/>
            <person name="Luo Z.H."/>
            <person name="Li M."/>
        </authorList>
    </citation>
    <scope>NUCLEOTIDE SEQUENCE [LARGE SCALE GENOMIC DNA]</scope>
    <source>
        <strain evidence="9">HyVt-527</strain>
    </source>
</reference>
<evidence type="ECO:0000256" key="4">
    <source>
        <dbReference type="ARBA" id="ARBA00022692"/>
    </source>
</evidence>
<sequence>MLLGKKRENDVEIPSASLSDIVFLLLIFFLVTTSIDTEKGLDLVLPPPGNQEIKIPKKNITNLLINAAGQVLLDGEVVEISEISRIIKDKLAQNDKLIVSVKTDDKTKYETYIKVLDQLKKAEAKRISLAEPEKE</sequence>
<protein>
    <submittedName>
        <fullName evidence="9">Biopolymer transporter ExbD</fullName>
    </submittedName>
</protein>
<accession>A0A7V5PPR0</accession>
<comment type="similarity">
    <text evidence="2 7">Belongs to the ExbD/TolR family.</text>
</comment>
<dbReference type="InterPro" id="IPR003400">
    <property type="entry name" value="ExbD"/>
</dbReference>
<proteinExistence type="inferred from homology"/>
<keyword evidence="7" id="KW-0653">Protein transport</keyword>
<evidence type="ECO:0000256" key="3">
    <source>
        <dbReference type="ARBA" id="ARBA00022475"/>
    </source>
</evidence>
<keyword evidence="4 7" id="KW-0812">Transmembrane</keyword>
<dbReference type="Gene3D" id="3.30.420.270">
    <property type="match status" value="1"/>
</dbReference>
<gene>
    <name evidence="9" type="ORF">ENJ89_07140</name>
</gene>
<dbReference type="Proteomes" id="UP000886124">
    <property type="component" value="Unassembled WGS sequence"/>
</dbReference>
<keyword evidence="3" id="KW-1003">Cell membrane</keyword>
<evidence type="ECO:0000256" key="5">
    <source>
        <dbReference type="ARBA" id="ARBA00022989"/>
    </source>
</evidence>
<dbReference type="GO" id="GO:0005886">
    <property type="term" value="C:plasma membrane"/>
    <property type="evidence" value="ECO:0007669"/>
    <property type="project" value="UniProtKB-SubCell"/>
</dbReference>
<dbReference type="Pfam" id="PF02472">
    <property type="entry name" value="ExbD"/>
    <property type="match status" value="1"/>
</dbReference>
<dbReference type="GO" id="GO:0022857">
    <property type="term" value="F:transmembrane transporter activity"/>
    <property type="evidence" value="ECO:0007669"/>
    <property type="project" value="InterPro"/>
</dbReference>
<dbReference type="PANTHER" id="PTHR30558:SF3">
    <property type="entry name" value="BIOPOLYMER TRANSPORT PROTEIN EXBD-RELATED"/>
    <property type="match status" value="1"/>
</dbReference>
<dbReference type="PANTHER" id="PTHR30558">
    <property type="entry name" value="EXBD MEMBRANE COMPONENT OF PMF-DRIVEN MACROMOLECULE IMPORT SYSTEM"/>
    <property type="match status" value="1"/>
</dbReference>
<evidence type="ECO:0000256" key="7">
    <source>
        <dbReference type="RuleBase" id="RU003879"/>
    </source>
</evidence>
<comment type="caution">
    <text evidence="9">The sequence shown here is derived from an EMBL/GenBank/DDBJ whole genome shotgun (WGS) entry which is preliminary data.</text>
</comment>
<evidence type="ECO:0000256" key="8">
    <source>
        <dbReference type="SAM" id="Phobius"/>
    </source>
</evidence>